<organism evidence="2 3">
    <name type="scientific">Syntrophaceticus schinkii</name>
    <dbReference type="NCBI Taxonomy" id="499207"/>
    <lineage>
        <taxon>Bacteria</taxon>
        <taxon>Bacillati</taxon>
        <taxon>Bacillota</taxon>
        <taxon>Clostridia</taxon>
        <taxon>Thermoanaerobacterales</taxon>
        <taxon>Thermoanaerobacterales Family III. Incertae Sedis</taxon>
        <taxon>Syntrophaceticus</taxon>
    </lineage>
</organism>
<reference evidence="3" key="1">
    <citation type="submission" date="2015-01" db="EMBL/GenBank/DDBJ databases">
        <authorList>
            <person name="Manzoor Shahid"/>
            <person name="Zubair Saima"/>
        </authorList>
    </citation>
    <scope>NUCLEOTIDE SEQUENCE [LARGE SCALE GENOMIC DNA]</scope>
    <source>
        <strain evidence="3">Sp3</strain>
    </source>
</reference>
<dbReference type="GO" id="GO:0016757">
    <property type="term" value="F:glycosyltransferase activity"/>
    <property type="evidence" value="ECO:0007669"/>
    <property type="project" value="UniProtKB-KW"/>
</dbReference>
<name>A0A0B7MPR9_9FIRM</name>
<dbReference type="NCBIfam" id="NF005592">
    <property type="entry name" value="PRK07322.1"/>
    <property type="match status" value="1"/>
</dbReference>
<dbReference type="AlphaFoldDB" id="A0A0B7MPR9"/>
<sequence>MKTYTLELCGLRRELPVIEVAPGLKIASFVILGDTELVCRVAPEIVKRLPEIDAIVTPEAKGIPLAFEISRLLGMNYIIARKNIWPYMDHPVIDEFYSKKKKRLFCLSGDDARTLRGKRVAIVDDVISSGETIEAIRRLIEKAGGTVAAAAAILVEGDAEGLEDIIYLKELPVFRE</sequence>
<dbReference type="InterPro" id="IPR029057">
    <property type="entry name" value="PRTase-like"/>
</dbReference>
<dbReference type="PANTHER" id="PTHR43218:SF1">
    <property type="entry name" value="PHOSPHORIBOSYLTRANSFERASE"/>
    <property type="match status" value="1"/>
</dbReference>
<keyword evidence="3" id="KW-1185">Reference proteome</keyword>
<keyword evidence="2" id="KW-0328">Glycosyltransferase</keyword>
<dbReference type="Pfam" id="PF00156">
    <property type="entry name" value="Pribosyltran"/>
    <property type="match status" value="1"/>
</dbReference>
<dbReference type="Gene3D" id="3.40.50.2020">
    <property type="match status" value="1"/>
</dbReference>
<dbReference type="PANTHER" id="PTHR43218">
    <property type="entry name" value="PHOSPHORIBOSYLTRANSFERASE-RELATED"/>
    <property type="match status" value="1"/>
</dbReference>
<accession>A0A0B7MPR9</accession>
<evidence type="ECO:0000259" key="1">
    <source>
        <dbReference type="Pfam" id="PF00156"/>
    </source>
</evidence>
<dbReference type="OrthoDB" id="4213751at2"/>
<keyword evidence="2" id="KW-0808">Transferase</keyword>
<dbReference type="CDD" id="cd06223">
    <property type="entry name" value="PRTases_typeI"/>
    <property type="match status" value="1"/>
</dbReference>
<dbReference type="SUPFAM" id="SSF53271">
    <property type="entry name" value="PRTase-like"/>
    <property type="match status" value="1"/>
</dbReference>
<protein>
    <submittedName>
        <fullName evidence="2">Adenine phosphoribosyltransferase</fullName>
    </submittedName>
</protein>
<gene>
    <name evidence="2" type="ORF">SSCH_570010</name>
</gene>
<dbReference type="InterPro" id="IPR000836">
    <property type="entry name" value="PRTase_dom"/>
</dbReference>
<evidence type="ECO:0000313" key="3">
    <source>
        <dbReference type="Proteomes" id="UP000046155"/>
    </source>
</evidence>
<feature type="domain" description="Phosphoribosyltransferase" evidence="1">
    <location>
        <begin position="51"/>
        <end position="164"/>
    </location>
</feature>
<evidence type="ECO:0000313" key="2">
    <source>
        <dbReference type="EMBL" id="CEO89697.1"/>
    </source>
</evidence>
<dbReference type="RefSeq" id="WP_044665588.1">
    <property type="nucleotide sequence ID" value="NZ_CDRZ01000255.1"/>
</dbReference>
<proteinExistence type="predicted"/>
<dbReference type="EMBL" id="CDRZ01000255">
    <property type="protein sequence ID" value="CEO89697.1"/>
    <property type="molecule type" value="Genomic_DNA"/>
</dbReference>
<dbReference type="Proteomes" id="UP000046155">
    <property type="component" value="Unassembled WGS sequence"/>
</dbReference>